<feature type="compositionally biased region" description="Acidic residues" evidence="1">
    <location>
        <begin position="157"/>
        <end position="174"/>
    </location>
</feature>
<evidence type="ECO:0000256" key="1">
    <source>
        <dbReference type="SAM" id="MobiDB-lite"/>
    </source>
</evidence>
<evidence type="ECO:0000313" key="2">
    <source>
        <dbReference type="EMBL" id="QBQ72214.1"/>
    </source>
</evidence>
<feature type="compositionally biased region" description="Low complexity" evidence="1">
    <location>
        <begin position="175"/>
        <end position="189"/>
    </location>
</feature>
<name>A0A482MHV9_9CAUD</name>
<sequence>MKIESIIRRANGTKVRMDSENYHFKPSAADPRHLAEVTREAHISAFLRIPEGYRLPDGEEIDEELEKKIDDALTLKSSAIHNANYPIGGKDITLPELIVMAHQDSGLSIDEWNALEDEDRYEIIDRTLEDLHRAAAKAPVEPKEVKDEQAPERDAMPDSEADEDDGQQDGEQDAGEQQNNEPPAEQQPTELDRDALVEKYKAMFGKTPHHKLSAERLQQIIDEA</sequence>
<feature type="region of interest" description="Disordered" evidence="1">
    <location>
        <begin position="134"/>
        <end position="211"/>
    </location>
</feature>
<keyword evidence="3" id="KW-1185">Reference proteome</keyword>
<dbReference type="EMBL" id="MK618715">
    <property type="protein sequence ID" value="QBQ72214.1"/>
    <property type="molecule type" value="Genomic_DNA"/>
</dbReference>
<reference evidence="3" key="1">
    <citation type="submission" date="2019-03" db="EMBL/GenBank/DDBJ databases">
        <authorList>
            <person name="Bockoven R."/>
            <person name="Gutierrez J."/>
            <person name="Newkirk H."/>
            <person name="Liu M."/>
            <person name="Ramsey J."/>
            <person name="Cahill J."/>
        </authorList>
    </citation>
    <scope>NUCLEOTIDE SEQUENCE [LARGE SCALE GENOMIC DNA]</scope>
</reference>
<proteinExistence type="predicted"/>
<evidence type="ECO:0000313" key="3">
    <source>
        <dbReference type="Proteomes" id="UP000307326"/>
    </source>
</evidence>
<organism evidence="2 3">
    <name type="scientific">Serratia phage Parlo</name>
    <dbReference type="NCBI Taxonomy" id="2557554"/>
    <lineage>
        <taxon>Viruses</taxon>
        <taxon>Duplodnaviria</taxon>
        <taxon>Heunggongvirae</taxon>
        <taxon>Uroviricota</taxon>
        <taxon>Caudoviricetes</taxon>
        <taxon>Parlovirus</taxon>
        <taxon>Parlovirus parlo</taxon>
    </lineage>
</organism>
<feature type="compositionally biased region" description="Basic and acidic residues" evidence="1">
    <location>
        <begin position="190"/>
        <end position="201"/>
    </location>
</feature>
<accession>A0A482MHV9</accession>
<dbReference type="Proteomes" id="UP000307326">
    <property type="component" value="Segment"/>
</dbReference>
<feature type="compositionally biased region" description="Basic and acidic residues" evidence="1">
    <location>
        <begin position="140"/>
        <end position="156"/>
    </location>
</feature>
<gene>
    <name evidence="2" type="ORF">CPT_Parlo_065</name>
</gene>
<protein>
    <submittedName>
        <fullName evidence="2">Uncharacterized protein</fullName>
    </submittedName>
</protein>